<dbReference type="CDD" id="cd03358">
    <property type="entry name" value="LbH_WxcM_N_like"/>
    <property type="match status" value="1"/>
</dbReference>
<dbReference type="Pfam" id="PF14602">
    <property type="entry name" value="Hexapep_2"/>
    <property type="match status" value="1"/>
</dbReference>
<dbReference type="InterPro" id="IPR033524">
    <property type="entry name" value="Glu/Leu/Phe/Val_DH_AS"/>
</dbReference>
<sequence length="673" mass="73261">MPYISKRASVGSGTKFESECAIYGESVIGERCFIGSFCTIGHPRRASLLEHKGKPLSNLDEISGGSRIGNDVVLRSHSVVYELATLEDGVETGHFVLIREETKVGKRTRVGSYSVLDGKVSVGSQVSIQSGVYLPPGSVVEDEVFLGPFVTVTNDLYPPSPLVTGVKVERGAVIGARAILLAGVTVGREAVVAAGAVVTRDVEPESFVMGVPARKVGDRRSYEEKRKGFCKTSSDKAYTRVYARSRERKMVLEKSFAEKEQAYNPYQVAVEQLERVAEIMKLDPSIVEILKHPKRVVTVAIPVRMDDGTVRVFVGYRSQHNDALGPFKGGVRFHPNVTLDEVKALSMWMTWKCAVAGLPYGGGKGGVVVDPHKLSKAELERLSRGYFSAIANVVGPYQDIPAPDVYTDAQVMSWFMDEYSKIKGYNVFGVVTGKPVAIGGSLGRDTATARGLSFVVEEAAKKLRINLKESSVAIQGYGNAGSYTHMFLEKLGAKVVAVSDSKGGIYSAQGLSYKDVMEHKKKTGSVVGFKGAKTITNDELLTLDVDILVPAALENQITQNNAAKVKARLVVEAANGPTTPEADDILYSEGVTVIPDILANSGGVTTSYLEWVQNIQGYYWSAEKVDETLKEMMVRAFRAVWETTQKYSVDMRKGAYIYAVGRVVEAMKLRGWI</sequence>
<dbReference type="SUPFAM" id="SSF51735">
    <property type="entry name" value="NAD(P)-binding Rossmann-fold domains"/>
    <property type="match status" value="1"/>
</dbReference>
<dbReference type="Pfam" id="PF02812">
    <property type="entry name" value="ELFV_dehydrog_N"/>
    <property type="match status" value="1"/>
</dbReference>
<evidence type="ECO:0000256" key="4">
    <source>
        <dbReference type="ARBA" id="ARBA00023002"/>
    </source>
</evidence>
<organism evidence="7 8">
    <name type="scientific">Candidatus Marsarchaeota G1 archaeon OSP_D</name>
    <dbReference type="NCBI Taxonomy" id="1978155"/>
    <lineage>
        <taxon>Archaea</taxon>
        <taxon>Candidatus Marsarchaeota</taxon>
        <taxon>Candidatus Marsarchaeota group 1</taxon>
    </lineage>
</organism>
<name>A0A2R6AC10_9ARCH</name>
<dbReference type="SUPFAM" id="SSF53223">
    <property type="entry name" value="Aminoacid dehydrogenase-like, N-terminal domain"/>
    <property type="match status" value="1"/>
</dbReference>
<dbReference type="PROSITE" id="PS00074">
    <property type="entry name" value="GLFV_DEHYDROGENASE"/>
    <property type="match status" value="1"/>
</dbReference>
<evidence type="ECO:0000256" key="5">
    <source>
        <dbReference type="RuleBase" id="RU004417"/>
    </source>
</evidence>
<dbReference type="GO" id="GO:0006538">
    <property type="term" value="P:L-glutamate catabolic process"/>
    <property type="evidence" value="ECO:0007669"/>
    <property type="project" value="TreeGrafter"/>
</dbReference>
<proteinExistence type="inferred from homology"/>
<dbReference type="Proteomes" id="UP000240880">
    <property type="component" value="Unassembled WGS sequence"/>
</dbReference>
<dbReference type="SUPFAM" id="SSF51161">
    <property type="entry name" value="Trimeric LpxA-like enzymes"/>
    <property type="match status" value="2"/>
</dbReference>
<evidence type="ECO:0000256" key="3">
    <source>
        <dbReference type="ARBA" id="ARBA00022679"/>
    </source>
</evidence>
<accession>A0A2R6AC10</accession>
<dbReference type="InterPro" id="IPR006096">
    <property type="entry name" value="Glu/Leu/Phe/Val/Trp_DH_C"/>
</dbReference>
<evidence type="ECO:0000259" key="6">
    <source>
        <dbReference type="SMART" id="SM00839"/>
    </source>
</evidence>
<keyword evidence="3" id="KW-0808">Transferase</keyword>
<evidence type="ECO:0000313" key="8">
    <source>
        <dbReference type="Proteomes" id="UP000240880"/>
    </source>
</evidence>
<dbReference type="InterPro" id="IPR036291">
    <property type="entry name" value="NAD(P)-bd_dom_sf"/>
</dbReference>
<reference evidence="7 8" key="1">
    <citation type="submission" date="2017-04" db="EMBL/GenBank/DDBJ databases">
        <title>Novel microbial lineages endemic to geothermal iron-oxide mats fill important gaps in the evolutionary history of Archaea.</title>
        <authorList>
            <person name="Jay Z.J."/>
            <person name="Beam J.P."/>
            <person name="Dlakic M."/>
            <person name="Rusch D.B."/>
            <person name="Kozubal M.A."/>
            <person name="Inskeep W.P."/>
        </authorList>
    </citation>
    <scope>NUCLEOTIDE SEQUENCE [LARGE SCALE GENOMIC DNA]</scope>
    <source>
        <strain evidence="7">OSP_D</strain>
    </source>
</reference>
<dbReference type="Gene3D" id="2.160.10.10">
    <property type="entry name" value="Hexapeptide repeat proteins"/>
    <property type="match status" value="1"/>
</dbReference>
<dbReference type="InterPro" id="IPR046346">
    <property type="entry name" value="Aminoacid_DH-like_N_sf"/>
</dbReference>
<dbReference type="EMBL" id="NEXC01000011">
    <property type="protein sequence ID" value="PSN83944.1"/>
    <property type="molecule type" value="Genomic_DNA"/>
</dbReference>
<keyword evidence="4 5" id="KW-0560">Oxidoreductase</keyword>
<dbReference type="PANTHER" id="PTHR11606">
    <property type="entry name" value="GLUTAMATE DEHYDROGENASE"/>
    <property type="match status" value="1"/>
</dbReference>
<dbReference type="GO" id="GO:0016740">
    <property type="term" value="F:transferase activity"/>
    <property type="evidence" value="ECO:0007669"/>
    <property type="project" value="UniProtKB-KW"/>
</dbReference>
<dbReference type="GO" id="GO:0004352">
    <property type="term" value="F:glutamate dehydrogenase (NAD+) activity"/>
    <property type="evidence" value="ECO:0007669"/>
    <property type="project" value="TreeGrafter"/>
</dbReference>
<dbReference type="InterPro" id="IPR006095">
    <property type="entry name" value="Glu/Leu/Phe/Val/Trp_DH"/>
</dbReference>
<dbReference type="Gene3D" id="3.40.50.720">
    <property type="entry name" value="NAD(P)-binding Rossmann-like Domain"/>
    <property type="match status" value="1"/>
</dbReference>
<feature type="domain" description="Glutamate/phenylalanine/leucine/valine/L-tryptophan dehydrogenase C-terminal" evidence="6">
    <location>
        <begin position="441"/>
        <end position="671"/>
    </location>
</feature>
<dbReference type="AlphaFoldDB" id="A0A2R6AC10"/>
<dbReference type="InterPro" id="IPR018357">
    <property type="entry name" value="Hexapep_transf_CS"/>
</dbReference>
<protein>
    <recommendedName>
        <fullName evidence="6">Glutamate/phenylalanine/leucine/valine/L-tryptophan dehydrogenase C-terminal domain-containing protein</fullName>
    </recommendedName>
</protein>
<dbReference type="FunFam" id="3.40.50.10860:FF:000003">
    <property type="entry name" value="Glutamate dehydrogenase"/>
    <property type="match status" value="1"/>
</dbReference>
<dbReference type="PRINTS" id="PR00082">
    <property type="entry name" value="GLFDHDRGNASE"/>
</dbReference>
<dbReference type="InterPro" id="IPR011004">
    <property type="entry name" value="Trimer_LpxA-like_sf"/>
</dbReference>
<dbReference type="PROSITE" id="PS00101">
    <property type="entry name" value="HEXAPEP_TRANSFERASES"/>
    <property type="match status" value="1"/>
</dbReference>
<gene>
    <name evidence="7" type="ORF">B9Q01_02875</name>
</gene>
<dbReference type="CDD" id="cd01076">
    <property type="entry name" value="NAD_bind_1_Glu_DH"/>
    <property type="match status" value="1"/>
</dbReference>
<dbReference type="Pfam" id="PF00208">
    <property type="entry name" value="ELFV_dehydrog"/>
    <property type="match status" value="1"/>
</dbReference>
<comment type="caution">
    <text evidence="7">The sequence shown here is derived from an EMBL/GenBank/DDBJ whole genome shotgun (WGS) entry which is preliminary data.</text>
</comment>
<evidence type="ECO:0000313" key="7">
    <source>
        <dbReference type="EMBL" id="PSN83944.1"/>
    </source>
</evidence>
<dbReference type="SMART" id="SM00839">
    <property type="entry name" value="ELFV_dehydrog"/>
    <property type="match status" value="1"/>
</dbReference>
<dbReference type="InterPro" id="IPR033922">
    <property type="entry name" value="NAD_bind_Glu_DH"/>
</dbReference>
<evidence type="ECO:0000256" key="1">
    <source>
        <dbReference type="ARBA" id="ARBA00006382"/>
    </source>
</evidence>
<dbReference type="InterPro" id="IPR001451">
    <property type="entry name" value="Hexapep"/>
</dbReference>
<dbReference type="Gene3D" id="3.40.50.10860">
    <property type="entry name" value="Leucine Dehydrogenase, chain A, domain 1"/>
    <property type="match status" value="1"/>
</dbReference>
<comment type="subunit">
    <text evidence="2">Homohexamer.</text>
</comment>
<comment type="similarity">
    <text evidence="1 5">Belongs to the Glu/Leu/Phe/Val dehydrogenases family.</text>
</comment>
<dbReference type="InterPro" id="IPR006097">
    <property type="entry name" value="Glu/Leu/Phe/Val/Trp_DH_dimer"/>
</dbReference>
<evidence type="ECO:0000256" key="2">
    <source>
        <dbReference type="ARBA" id="ARBA00011643"/>
    </source>
</evidence>
<dbReference type="PANTHER" id="PTHR11606:SF13">
    <property type="entry name" value="GLUTAMATE DEHYDROGENASE 1, MITOCHONDRIAL"/>
    <property type="match status" value="1"/>
</dbReference>